<organism evidence="16 17">
    <name type="scientific">Paroceanicella profunda</name>
    <dbReference type="NCBI Taxonomy" id="2579971"/>
    <lineage>
        <taxon>Bacteria</taxon>
        <taxon>Pseudomonadati</taxon>
        <taxon>Pseudomonadota</taxon>
        <taxon>Alphaproteobacteria</taxon>
        <taxon>Rhodobacterales</taxon>
        <taxon>Paracoccaceae</taxon>
        <taxon>Paroceanicella</taxon>
    </lineage>
</organism>
<comment type="catalytic activity">
    <reaction evidence="13">
        <text>L-lysyl-tRNA(Lys) + a 1,2-diacyl-sn-glycero-3-phospho-(1'-sn-glycerol) = a 1,2-diacyl-sn-glycero-3-phospho-1'-(3'-O-L-lysyl)-sn-glycerol + tRNA(Lys)</text>
        <dbReference type="Rhea" id="RHEA:10668"/>
        <dbReference type="Rhea" id="RHEA-COMP:9696"/>
        <dbReference type="Rhea" id="RHEA-COMP:9697"/>
        <dbReference type="ChEBI" id="CHEBI:64716"/>
        <dbReference type="ChEBI" id="CHEBI:75792"/>
        <dbReference type="ChEBI" id="CHEBI:78442"/>
        <dbReference type="ChEBI" id="CHEBI:78529"/>
        <dbReference type="EC" id="2.3.2.3"/>
    </reaction>
</comment>
<name>A0A5B8FHN5_9RHOB</name>
<keyword evidence="10 14" id="KW-0472">Membrane</keyword>
<evidence type="ECO:0000256" key="2">
    <source>
        <dbReference type="ARBA" id="ARBA00008627"/>
    </source>
</evidence>
<comment type="similarity">
    <text evidence="2">Belongs to the LPG synthase family.</text>
</comment>
<evidence type="ECO:0000256" key="5">
    <source>
        <dbReference type="ARBA" id="ARBA00022475"/>
    </source>
</evidence>
<accession>A0A5B8FHN5</accession>
<evidence type="ECO:0000256" key="6">
    <source>
        <dbReference type="ARBA" id="ARBA00022679"/>
    </source>
</evidence>
<feature type="transmembrane region" description="Helical" evidence="14">
    <location>
        <begin position="179"/>
        <end position="197"/>
    </location>
</feature>
<dbReference type="GO" id="GO:0006629">
    <property type="term" value="P:lipid metabolic process"/>
    <property type="evidence" value="ECO:0007669"/>
    <property type="project" value="UniProtKB-KW"/>
</dbReference>
<evidence type="ECO:0000256" key="1">
    <source>
        <dbReference type="ARBA" id="ARBA00004651"/>
    </source>
</evidence>
<dbReference type="EC" id="2.3.2.3" evidence="3"/>
<dbReference type="GO" id="GO:0005886">
    <property type="term" value="C:plasma membrane"/>
    <property type="evidence" value="ECO:0007669"/>
    <property type="project" value="UniProtKB-SubCell"/>
</dbReference>
<keyword evidence="11" id="KW-0046">Antibiotic resistance</keyword>
<keyword evidence="7 14" id="KW-0812">Transmembrane</keyword>
<keyword evidence="6" id="KW-0808">Transferase</keyword>
<dbReference type="InterPro" id="IPR016181">
    <property type="entry name" value="Acyl_CoA_acyltransferase"/>
</dbReference>
<comment type="subcellular location">
    <subcellularLocation>
        <location evidence="1">Cell membrane</location>
        <topology evidence="1">Multi-pass membrane protein</topology>
    </subcellularLocation>
</comment>
<evidence type="ECO:0000313" key="16">
    <source>
        <dbReference type="EMBL" id="QDL92228.1"/>
    </source>
</evidence>
<dbReference type="PANTHER" id="PTHR34697:SF2">
    <property type="entry name" value="PHOSPHATIDYLGLYCEROL LYSYLTRANSFERASE"/>
    <property type="match status" value="1"/>
</dbReference>
<dbReference type="Proteomes" id="UP000305888">
    <property type="component" value="Chromosome"/>
</dbReference>
<feature type="transmembrane region" description="Helical" evidence="14">
    <location>
        <begin position="100"/>
        <end position="121"/>
    </location>
</feature>
<sequence>MAHVEGAVSRQGNGARMRRGWMLRAAAMLGLAGLSLWLLGGEVAAIQAADVMTRLREVTAQTLLCAVLLAVPSYLAMASYDLLALRQLRITLPRGAAMRAGLAAAALSQGLGFGMITGALVRWRMHRRYHLGATDAGALSMLVCLGFFFGLGGVIAVLALTDPYTLSDFSGIGADAVRLSGGLAIAALVPLGLAAMLQPELRIAGRVLRLPPPRLLAAQVGLAVVDVVPAGMVLWLLLPGAPDLAGFLAVFTLAMAAGMISNAPGGIGAFELAMFTALPQVPQADLAAALLLYRVVYHGLPFLLGLALFCRCEFSAAPEVEAEIRHEPRARRIAPVRVGQVPAALWPALACAGQAEAGLARGGDKEFLLNPGGEAFAMLRESGGCLVMMGDPVGAPAAWPEVARAVLEAARERMLRPAFYRCGAVFAGQLADAGLRADRLGAEAVVDLAGFSTAGADRRELRRKLGQAGRAGVEILMHAPGRAPMARLRPVADAWQAARGRETGFSMGRFDAAYLAGFPILEARRDGETLGLLSLWASGDGREWGLDVMRVAQAAPSGTMHALVCAGIEAAQAGGASRFSLCMSPLAGADPLAARLLERLAARFWDHERMASLRGLHRFKQSFRPEWEPRYLLSEARLLPWREALAIRRCILGGPPTPEAVTEDGCLEDLLPDLLPDLEDQVFTHSRPVLAAEAALPRR</sequence>
<dbReference type="GO" id="GO:0055091">
    <property type="term" value="P:phospholipid homeostasis"/>
    <property type="evidence" value="ECO:0007669"/>
    <property type="project" value="TreeGrafter"/>
</dbReference>
<feature type="domain" description="Phosphatidylglycerol lysyltransferase C-terminal" evidence="15">
    <location>
        <begin position="356"/>
        <end position="633"/>
    </location>
</feature>
<proteinExistence type="inferred from homology"/>
<evidence type="ECO:0000256" key="13">
    <source>
        <dbReference type="ARBA" id="ARBA00047540"/>
    </source>
</evidence>
<feature type="transmembrane region" description="Helical" evidence="14">
    <location>
        <begin position="217"/>
        <end position="238"/>
    </location>
</feature>
<feature type="transmembrane region" description="Helical" evidence="14">
    <location>
        <begin position="133"/>
        <end position="159"/>
    </location>
</feature>
<gene>
    <name evidence="16" type="ORF">FDP22_10825</name>
</gene>
<dbReference type="EMBL" id="CP040818">
    <property type="protein sequence ID" value="QDL92228.1"/>
    <property type="molecule type" value="Genomic_DNA"/>
</dbReference>
<dbReference type="OrthoDB" id="145485at2"/>
<keyword evidence="17" id="KW-1185">Reference proteome</keyword>
<evidence type="ECO:0000256" key="7">
    <source>
        <dbReference type="ARBA" id="ARBA00022692"/>
    </source>
</evidence>
<dbReference type="GO" id="GO:0046677">
    <property type="term" value="P:response to antibiotic"/>
    <property type="evidence" value="ECO:0007669"/>
    <property type="project" value="UniProtKB-KW"/>
</dbReference>
<dbReference type="GO" id="GO:0050071">
    <property type="term" value="F:phosphatidylglycerol lysyltransferase activity"/>
    <property type="evidence" value="ECO:0007669"/>
    <property type="project" value="UniProtKB-EC"/>
</dbReference>
<evidence type="ECO:0000256" key="14">
    <source>
        <dbReference type="SAM" id="Phobius"/>
    </source>
</evidence>
<evidence type="ECO:0000313" key="17">
    <source>
        <dbReference type="Proteomes" id="UP000305888"/>
    </source>
</evidence>
<feature type="transmembrane region" description="Helical" evidence="14">
    <location>
        <begin position="244"/>
        <end position="265"/>
    </location>
</feature>
<protein>
    <recommendedName>
        <fullName evidence="4">Phosphatidylglycerol lysyltransferase</fullName>
        <ecNumber evidence="3">2.3.2.3</ecNumber>
    </recommendedName>
    <alternativeName>
        <fullName evidence="12">Lysylphosphatidylglycerol synthase</fullName>
    </alternativeName>
</protein>
<evidence type="ECO:0000256" key="12">
    <source>
        <dbReference type="ARBA" id="ARBA00031899"/>
    </source>
</evidence>
<keyword evidence="9" id="KW-0443">Lipid metabolism</keyword>
<evidence type="ECO:0000259" key="15">
    <source>
        <dbReference type="Pfam" id="PF09924"/>
    </source>
</evidence>
<evidence type="ECO:0000256" key="9">
    <source>
        <dbReference type="ARBA" id="ARBA00023098"/>
    </source>
</evidence>
<feature type="transmembrane region" description="Helical" evidence="14">
    <location>
        <begin position="25"/>
        <end position="46"/>
    </location>
</feature>
<dbReference type="RefSeq" id="WP_138572849.1">
    <property type="nucleotide sequence ID" value="NZ_CP040818.1"/>
</dbReference>
<dbReference type="SUPFAM" id="SSF55729">
    <property type="entry name" value="Acyl-CoA N-acyltransferases (Nat)"/>
    <property type="match status" value="1"/>
</dbReference>
<keyword evidence="5" id="KW-1003">Cell membrane</keyword>
<dbReference type="AlphaFoldDB" id="A0A5B8FHN5"/>
<dbReference type="PANTHER" id="PTHR34697">
    <property type="entry name" value="PHOSPHATIDYLGLYCEROL LYSYLTRANSFERASE"/>
    <property type="match status" value="1"/>
</dbReference>
<evidence type="ECO:0000256" key="3">
    <source>
        <dbReference type="ARBA" id="ARBA00012014"/>
    </source>
</evidence>
<keyword evidence="8 14" id="KW-1133">Transmembrane helix</keyword>
<dbReference type="InterPro" id="IPR022791">
    <property type="entry name" value="L-PG_synthase/AglD"/>
</dbReference>
<dbReference type="InterPro" id="IPR024320">
    <property type="entry name" value="LPG_synthase_C"/>
</dbReference>
<dbReference type="InterPro" id="IPR051211">
    <property type="entry name" value="PG_lysyltransferase"/>
</dbReference>
<reference evidence="16 17" key="1">
    <citation type="submission" date="2019-06" db="EMBL/GenBank/DDBJ databases">
        <title>Genome sequence of Rhodobacteraceae bacterium D4M1.</title>
        <authorList>
            <person name="Cao J."/>
        </authorList>
    </citation>
    <scope>NUCLEOTIDE SEQUENCE [LARGE SCALE GENOMIC DNA]</scope>
    <source>
        <strain evidence="16 17">D4M1</strain>
    </source>
</reference>
<evidence type="ECO:0000256" key="10">
    <source>
        <dbReference type="ARBA" id="ARBA00023136"/>
    </source>
</evidence>
<evidence type="ECO:0000256" key="11">
    <source>
        <dbReference type="ARBA" id="ARBA00023251"/>
    </source>
</evidence>
<feature type="transmembrane region" description="Helical" evidence="14">
    <location>
        <begin position="58"/>
        <end position="80"/>
    </location>
</feature>
<dbReference type="Pfam" id="PF03706">
    <property type="entry name" value="LPG_synthase_TM"/>
    <property type="match status" value="1"/>
</dbReference>
<dbReference type="KEGG" id="ppru:FDP22_10825"/>
<evidence type="ECO:0000256" key="8">
    <source>
        <dbReference type="ARBA" id="ARBA00022989"/>
    </source>
</evidence>
<dbReference type="Pfam" id="PF09924">
    <property type="entry name" value="LPG_synthase_C"/>
    <property type="match status" value="1"/>
</dbReference>
<evidence type="ECO:0000256" key="4">
    <source>
        <dbReference type="ARBA" id="ARBA00021546"/>
    </source>
</evidence>